<dbReference type="InterPro" id="IPR000396">
    <property type="entry name" value="Pdiesterase2"/>
</dbReference>
<dbReference type="Pfam" id="PF12706">
    <property type="entry name" value="Lactamase_B_2"/>
    <property type="match status" value="1"/>
</dbReference>
<dbReference type="Gene3D" id="3.60.15.10">
    <property type="entry name" value="Ribonuclease Z/Hydroxyacylglutathione hydrolase-like"/>
    <property type="match status" value="1"/>
</dbReference>
<dbReference type="PRINTS" id="PR00388">
    <property type="entry name" value="PDIESTERASE2"/>
</dbReference>
<sequence length="254" mass="28491">MKMRVLGCAGGIGGREKLTTCLMVDQDILLDAGTGVTSLDMEAMSQIRHIFITHSHLDHVAGLALLIDAVQINRTGTVTVYATQKVIDALKKHLFNWVLWPDFTTIPNAQSPAMRWQAIDYGDTIELDGRLITPWAVKHTVGSAAYWVRNVRAGFLFTGDMGSTPELWENVAREKLLKQVIVDCSFSNADYALAETSLHFCPDMLCQEIRALPDDIEFLIYHLKPGQEELIMRELDTEGSRAFRAIRCGDVFEY</sequence>
<dbReference type="PANTHER" id="PTHR28283:SF1">
    <property type="entry name" value="3',5'-CYCLIC-NUCLEOTIDE PHOSPHODIESTERASE 1"/>
    <property type="match status" value="1"/>
</dbReference>
<accession>A0A4V2UJ94</accession>
<evidence type="ECO:0000313" key="2">
    <source>
        <dbReference type="EMBL" id="TCS39130.1"/>
    </source>
</evidence>
<gene>
    <name evidence="2" type="ORF">EDC30_10181</name>
</gene>
<dbReference type="RefSeq" id="WP_165973675.1">
    <property type="nucleotide sequence ID" value="NZ_SLZQ01000001.1"/>
</dbReference>
<dbReference type="InterPro" id="IPR001279">
    <property type="entry name" value="Metallo-B-lactamas"/>
</dbReference>
<dbReference type="SMART" id="SM00849">
    <property type="entry name" value="Lactamase_B"/>
    <property type="match status" value="1"/>
</dbReference>
<reference evidence="2 3" key="1">
    <citation type="submission" date="2019-03" db="EMBL/GenBank/DDBJ databases">
        <title>Genomic Encyclopedia of Type Strains, Phase IV (KMG-IV): sequencing the most valuable type-strain genomes for metagenomic binning, comparative biology and taxonomic classification.</title>
        <authorList>
            <person name="Goeker M."/>
        </authorList>
    </citation>
    <scope>NUCLEOTIDE SEQUENCE [LARGE SCALE GENOMIC DNA]</scope>
    <source>
        <strain evidence="2 3">DSM 7445</strain>
    </source>
</reference>
<evidence type="ECO:0000259" key="1">
    <source>
        <dbReference type="SMART" id="SM00849"/>
    </source>
</evidence>
<evidence type="ECO:0000313" key="3">
    <source>
        <dbReference type="Proteomes" id="UP000295382"/>
    </source>
</evidence>
<organism evidence="2 3">
    <name type="scientific">Paucimonas lemoignei</name>
    <name type="common">Pseudomonas lemoignei</name>
    <dbReference type="NCBI Taxonomy" id="29443"/>
    <lineage>
        <taxon>Bacteria</taxon>
        <taxon>Pseudomonadati</taxon>
        <taxon>Pseudomonadota</taxon>
        <taxon>Betaproteobacteria</taxon>
        <taxon>Burkholderiales</taxon>
        <taxon>Burkholderiaceae</taxon>
        <taxon>Paucimonas</taxon>
    </lineage>
</organism>
<name>A0A4V2UJ94_PAULE</name>
<dbReference type="GO" id="GO:0004115">
    <property type="term" value="F:3',5'-cyclic-AMP phosphodiesterase activity"/>
    <property type="evidence" value="ECO:0007669"/>
    <property type="project" value="InterPro"/>
</dbReference>
<dbReference type="SUPFAM" id="SSF56281">
    <property type="entry name" value="Metallo-hydrolase/oxidoreductase"/>
    <property type="match status" value="1"/>
</dbReference>
<keyword evidence="3" id="KW-1185">Reference proteome</keyword>
<dbReference type="Proteomes" id="UP000295382">
    <property type="component" value="Unassembled WGS sequence"/>
</dbReference>
<dbReference type="GO" id="GO:0047555">
    <property type="term" value="F:3',5'-cyclic-GMP phosphodiesterase activity"/>
    <property type="evidence" value="ECO:0007669"/>
    <property type="project" value="TreeGrafter"/>
</dbReference>
<dbReference type="EMBL" id="SLZQ01000001">
    <property type="protein sequence ID" value="TCS39130.1"/>
    <property type="molecule type" value="Genomic_DNA"/>
</dbReference>
<dbReference type="GO" id="GO:0006198">
    <property type="term" value="P:cAMP catabolic process"/>
    <property type="evidence" value="ECO:0007669"/>
    <property type="project" value="InterPro"/>
</dbReference>
<proteinExistence type="predicted"/>
<comment type="caution">
    <text evidence="2">The sequence shown here is derived from an EMBL/GenBank/DDBJ whole genome shotgun (WGS) entry which is preliminary data.</text>
</comment>
<dbReference type="PANTHER" id="PTHR28283">
    <property type="entry name" value="3',5'-CYCLIC-NUCLEOTIDE PHOSPHODIESTERASE 1"/>
    <property type="match status" value="1"/>
</dbReference>
<dbReference type="AlphaFoldDB" id="A0A4V2UJ94"/>
<protein>
    <submittedName>
        <fullName evidence="2">Beta-lactamase family protein</fullName>
    </submittedName>
</protein>
<dbReference type="GO" id="GO:1902660">
    <property type="term" value="P:negative regulation of glucose mediated signaling pathway"/>
    <property type="evidence" value="ECO:0007669"/>
    <property type="project" value="TreeGrafter"/>
</dbReference>
<feature type="domain" description="Metallo-beta-lactamase" evidence="1">
    <location>
        <begin position="18"/>
        <end position="222"/>
    </location>
</feature>
<dbReference type="CDD" id="cd07735">
    <property type="entry name" value="class_II_PDE_MBL-fold"/>
    <property type="match status" value="1"/>
</dbReference>
<dbReference type="InterPro" id="IPR036866">
    <property type="entry name" value="RibonucZ/Hydroxyglut_hydro"/>
</dbReference>